<evidence type="ECO:0000256" key="7">
    <source>
        <dbReference type="ARBA" id="ARBA00023180"/>
    </source>
</evidence>
<protein>
    <submittedName>
        <fullName evidence="12">Vomeronasal type-2 receptor 26-like</fullName>
    </submittedName>
</protein>
<accession>A0AA97K6C0</accession>
<name>A0AA97K6C0_EUBMA</name>
<keyword evidence="6 9" id="KW-0472">Membrane</keyword>
<dbReference type="AlphaFoldDB" id="A0AA97K6C0"/>
<evidence type="ECO:0000256" key="9">
    <source>
        <dbReference type="SAM" id="Phobius"/>
    </source>
</evidence>
<dbReference type="KEGG" id="emc:129339155"/>
<dbReference type="InterPro" id="IPR017979">
    <property type="entry name" value="GPCR_3_CS"/>
</dbReference>
<dbReference type="PROSITE" id="PS50259">
    <property type="entry name" value="G_PROTEIN_RECEP_F3_4"/>
    <property type="match status" value="1"/>
</dbReference>
<feature type="transmembrane region" description="Helical" evidence="9">
    <location>
        <begin position="466"/>
        <end position="486"/>
    </location>
</feature>
<keyword evidence="5" id="KW-0297">G-protein coupled receptor</keyword>
<dbReference type="PRINTS" id="PR01535">
    <property type="entry name" value="VOMERONASL2R"/>
</dbReference>
<dbReference type="InterPro" id="IPR038550">
    <property type="entry name" value="GPCR_3_9-Cys_sf"/>
</dbReference>
<keyword evidence="4 9" id="KW-1133">Transmembrane helix</keyword>
<gene>
    <name evidence="12" type="primary">LOC129339155</name>
</gene>
<dbReference type="InterPro" id="IPR017978">
    <property type="entry name" value="GPCR_3_C"/>
</dbReference>
<dbReference type="RefSeq" id="XP_054849734.1">
    <property type="nucleotide sequence ID" value="XM_054993759.1"/>
</dbReference>
<dbReference type="PANTHER" id="PTHR24061">
    <property type="entry name" value="CALCIUM-SENSING RECEPTOR-RELATED"/>
    <property type="match status" value="1"/>
</dbReference>
<dbReference type="CDD" id="cd15283">
    <property type="entry name" value="7tmC_V2R_pheromone"/>
    <property type="match status" value="1"/>
</dbReference>
<dbReference type="InterPro" id="IPR000068">
    <property type="entry name" value="GPCR_3_Ca_sens_rcpt-rel"/>
</dbReference>
<dbReference type="PANTHER" id="PTHR24061:SF599">
    <property type="entry name" value="G-PROTEIN COUPLED RECEPTORS FAMILY 3 PROFILE DOMAIN-CONTAINING PROTEIN"/>
    <property type="match status" value="1"/>
</dbReference>
<evidence type="ECO:0000256" key="1">
    <source>
        <dbReference type="ARBA" id="ARBA00004651"/>
    </source>
</evidence>
<dbReference type="InterPro" id="IPR028082">
    <property type="entry name" value="Peripla_BP_I"/>
</dbReference>
<evidence type="ECO:0000256" key="2">
    <source>
        <dbReference type="ARBA" id="ARBA00022475"/>
    </source>
</evidence>
<evidence type="ECO:0000313" key="12">
    <source>
        <dbReference type="RefSeq" id="XP_054849734.1"/>
    </source>
</evidence>
<keyword evidence="8" id="KW-0807">Transducer</keyword>
<proteinExistence type="predicted"/>
<dbReference type="Gene3D" id="2.10.50.30">
    <property type="entry name" value="GPCR, family 3, nine cysteines domain"/>
    <property type="match status" value="1"/>
</dbReference>
<keyword evidence="3 9" id="KW-0812">Transmembrane</keyword>
<feature type="transmembrane region" description="Helical" evidence="9">
    <location>
        <begin position="431"/>
        <end position="454"/>
    </location>
</feature>
<dbReference type="SUPFAM" id="SSF53822">
    <property type="entry name" value="Periplasmic binding protein-like I"/>
    <property type="match status" value="2"/>
</dbReference>
<evidence type="ECO:0000256" key="4">
    <source>
        <dbReference type="ARBA" id="ARBA00022989"/>
    </source>
</evidence>
<dbReference type="GO" id="GO:0004930">
    <property type="term" value="F:G protein-coupled receptor activity"/>
    <property type="evidence" value="ECO:0007669"/>
    <property type="project" value="UniProtKB-KW"/>
</dbReference>
<dbReference type="InterPro" id="IPR004073">
    <property type="entry name" value="GPCR_3_vmron_rcpt_2"/>
</dbReference>
<feature type="transmembrane region" description="Helical" evidence="9">
    <location>
        <begin position="379"/>
        <end position="404"/>
    </location>
</feature>
<comment type="subcellular location">
    <subcellularLocation>
        <location evidence="1">Cell membrane</location>
        <topology evidence="1">Multi-pass membrane protein</topology>
    </subcellularLocation>
</comment>
<keyword evidence="11" id="KW-1185">Reference proteome</keyword>
<keyword evidence="7" id="KW-0325">Glycoprotein</keyword>
<dbReference type="Pfam" id="PF01094">
    <property type="entry name" value="ANF_receptor"/>
    <property type="match status" value="1"/>
</dbReference>
<dbReference type="GeneID" id="129339155"/>
<evidence type="ECO:0000256" key="3">
    <source>
        <dbReference type="ARBA" id="ARBA00022692"/>
    </source>
</evidence>
<dbReference type="PROSITE" id="PS00981">
    <property type="entry name" value="G_PROTEIN_RECEP_F3_3"/>
    <property type="match status" value="1"/>
</dbReference>
<dbReference type="InterPro" id="IPR001828">
    <property type="entry name" value="ANF_lig-bd_rcpt"/>
</dbReference>
<feature type="transmembrane region" description="Helical" evidence="9">
    <location>
        <begin position="310"/>
        <end position="330"/>
    </location>
</feature>
<dbReference type="GO" id="GO:0005886">
    <property type="term" value="C:plasma membrane"/>
    <property type="evidence" value="ECO:0007669"/>
    <property type="project" value="UniProtKB-SubCell"/>
</dbReference>
<feature type="transmembrane region" description="Helical" evidence="9">
    <location>
        <begin position="272"/>
        <end position="298"/>
    </location>
</feature>
<feature type="domain" description="G-protein coupled receptors family 3 profile" evidence="10">
    <location>
        <begin position="272"/>
        <end position="536"/>
    </location>
</feature>
<dbReference type="Gene3D" id="3.40.50.2300">
    <property type="match status" value="3"/>
</dbReference>
<keyword evidence="5" id="KW-0675">Receptor</keyword>
<evidence type="ECO:0000256" key="8">
    <source>
        <dbReference type="ARBA" id="ARBA00023224"/>
    </source>
</evidence>
<evidence type="ECO:0000313" key="11">
    <source>
        <dbReference type="Proteomes" id="UP001190640"/>
    </source>
</evidence>
<feature type="transmembrane region" description="Helical" evidence="9">
    <location>
        <begin position="498"/>
        <end position="521"/>
    </location>
</feature>
<feature type="transmembrane region" description="Helical" evidence="9">
    <location>
        <begin position="342"/>
        <end position="367"/>
    </location>
</feature>
<sequence length="537" mass="60673">MNNKCDFTRGISSNIYRLGDIIIGGALSFVQPNIGLREFNEPPKVFPGRFSCMKKQCYAWNHCMAPKNFQQALALIFAIDEINKNPRLLPNVTLGFCIYDSQFIASCTYEAIVDMLFAKQKRTLNFKCHRKKDVLTVIGGYTVETILQMSTILTIYKIPQLHSFLKNVHFNNSVAEEVEFENGELLTGYDIVNWVTFPNQSFLKVHVGKTSPSEEFTIKEDSIVWNTRFQQKGNPYQNAVHCDKCPEDQYSNMNRDQCIPKLQIFLTYEEPLGLILVSLAIFFPIITALVICTFLKNWSTPIVKANNRNLTCVLLSSILFCYLSSLLFIGKPERITCLLRQMAFGIMFSVSVSCMLAKTIMVVLAFMATKPGNRVRKWLGMKIVNAIVLSCSFIQVGICIAWFWTSPPFPEVDMHSEAGKIIIGCNEGSVSLFYCTLGYIGFLALISFTVAFPARKLPDTFNEAKFITFSMLIFCSVWISFIPAYLSTKGKMTVAVEVFAILASNTGMLACIFLPKCYILVLRPGLNSKKLLTEKRN</sequence>
<evidence type="ECO:0000256" key="6">
    <source>
        <dbReference type="ARBA" id="ARBA00023136"/>
    </source>
</evidence>
<keyword evidence="2" id="KW-1003">Cell membrane</keyword>
<organism evidence="11 12">
    <name type="scientific">Eublepharis macularius</name>
    <name type="common">Leopard gecko</name>
    <name type="synonym">Cyrtodactylus macularius</name>
    <dbReference type="NCBI Taxonomy" id="481883"/>
    <lineage>
        <taxon>Eukaryota</taxon>
        <taxon>Metazoa</taxon>
        <taxon>Chordata</taxon>
        <taxon>Craniata</taxon>
        <taxon>Vertebrata</taxon>
        <taxon>Euteleostomi</taxon>
        <taxon>Lepidosauria</taxon>
        <taxon>Squamata</taxon>
        <taxon>Bifurcata</taxon>
        <taxon>Gekkota</taxon>
        <taxon>Eublepharidae</taxon>
        <taxon>Eublepharinae</taxon>
        <taxon>Eublepharis</taxon>
    </lineage>
</organism>
<reference evidence="12" key="1">
    <citation type="submission" date="2025-08" db="UniProtKB">
        <authorList>
            <consortium name="RefSeq"/>
        </authorList>
    </citation>
    <scope>IDENTIFICATION</scope>
    <source>
        <tissue evidence="12">Blood</tissue>
    </source>
</reference>
<evidence type="ECO:0000259" key="10">
    <source>
        <dbReference type="PROSITE" id="PS50259"/>
    </source>
</evidence>
<dbReference type="Pfam" id="PF00003">
    <property type="entry name" value="7tm_3"/>
    <property type="match status" value="1"/>
</dbReference>
<dbReference type="Proteomes" id="UP001190640">
    <property type="component" value="Chromosome 12"/>
</dbReference>
<evidence type="ECO:0000256" key="5">
    <source>
        <dbReference type="ARBA" id="ARBA00023040"/>
    </source>
</evidence>